<gene>
    <name evidence="2" type="ORF">BJP36_26385</name>
</gene>
<sequence>MADKSIKFTGTNNNSPILSGNVKGNIYNNTYNSEQKRNLAEAASEIQQLLEQLEKSYSTQTITGKLNIATKAIEHIESNPKLSDKIVNALKAGSIQALAQLLNHPASSFVIAALEEWDKN</sequence>
<evidence type="ECO:0000256" key="1">
    <source>
        <dbReference type="SAM" id="Coils"/>
    </source>
</evidence>
<keyword evidence="1" id="KW-0175">Coiled coil</keyword>
<evidence type="ECO:0000313" key="3">
    <source>
        <dbReference type="Proteomes" id="UP000176944"/>
    </source>
</evidence>
<protein>
    <submittedName>
        <fullName evidence="2">Uncharacterized protein</fullName>
    </submittedName>
</protein>
<dbReference type="AlphaFoldDB" id="A0A1D9G5W0"/>
<evidence type="ECO:0000313" key="2">
    <source>
        <dbReference type="EMBL" id="AOY82914.1"/>
    </source>
</evidence>
<name>A0A1D9G5W0_MOOP1</name>
<proteinExistence type="predicted"/>
<dbReference type="EMBL" id="CP017708">
    <property type="protein sequence ID" value="AOY82914.1"/>
    <property type="molecule type" value="Genomic_DNA"/>
</dbReference>
<organism evidence="2 3">
    <name type="scientific">Moorena producens (strain JHB)</name>
    <dbReference type="NCBI Taxonomy" id="1454205"/>
    <lineage>
        <taxon>Bacteria</taxon>
        <taxon>Bacillati</taxon>
        <taxon>Cyanobacteriota</taxon>
        <taxon>Cyanophyceae</taxon>
        <taxon>Coleofasciculales</taxon>
        <taxon>Coleofasciculaceae</taxon>
        <taxon>Moorena</taxon>
    </lineage>
</organism>
<reference evidence="3" key="1">
    <citation type="submission" date="2016-10" db="EMBL/GenBank/DDBJ databases">
        <title>Comparative genomics uncovers the prolific and rare metabolic potential of the cyanobacterial genus Moorea.</title>
        <authorList>
            <person name="Leao T."/>
            <person name="Castelao G."/>
            <person name="Korobeynikov A."/>
            <person name="Monroe E.A."/>
            <person name="Podell S."/>
            <person name="Glukhov E."/>
            <person name="Allen E."/>
            <person name="Gerwick W.H."/>
            <person name="Gerwick L."/>
        </authorList>
    </citation>
    <scope>NUCLEOTIDE SEQUENCE [LARGE SCALE GENOMIC DNA]</scope>
    <source>
        <strain evidence="3">JHB</strain>
    </source>
</reference>
<dbReference type="Proteomes" id="UP000176944">
    <property type="component" value="Chromosome"/>
</dbReference>
<feature type="coiled-coil region" evidence="1">
    <location>
        <begin position="32"/>
        <end position="59"/>
    </location>
</feature>
<accession>A0A1D9G5W0</accession>